<feature type="domain" description="Initiator Rep protein WH1" evidence="2">
    <location>
        <begin position="39"/>
        <end position="193"/>
    </location>
</feature>
<keyword evidence="4" id="KW-1185">Reference proteome</keyword>
<sequence>MAKQKTAEGTSIKASEAFKRRLVAKHTDVVEQTTMNRSVNMSNALISSAQGLSLVEKRIMCLAVAGLDSRRHYGQEAPVVTVNANDYAELADIKPENAYKELEEGVKRLYERSIHFESSWKHPTRNKISTAKVSMRWVGRAKYIEGQGHIELAFWWEIMPHLTLLKERFTSYKLSQAAAIRSLYSWRLLELLSQFESTGWREFTVEDFSKTLELPETYLKNFSHIKKRVIEPAVKELQAKDGWIIKVTYKKTGRKITRIRFDFQRDPQGDLFRA</sequence>
<dbReference type="Pfam" id="PF21205">
    <property type="entry name" value="Rep3_C"/>
    <property type="match status" value="1"/>
</dbReference>
<dbReference type="GO" id="GO:0006270">
    <property type="term" value="P:DNA replication initiation"/>
    <property type="evidence" value="ECO:0007669"/>
    <property type="project" value="InterPro"/>
</dbReference>
<evidence type="ECO:0000259" key="2">
    <source>
        <dbReference type="Pfam" id="PF01051"/>
    </source>
</evidence>
<dbReference type="SUPFAM" id="SSF46785">
    <property type="entry name" value="Winged helix' DNA-binding domain"/>
    <property type="match status" value="2"/>
</dbReference>
<evidence type="ECO:0000313" key="4">
    <source>
        <dbReference type="Proteomes" id="UP000289257"/>
    </source>
</evidence>
<comment type="similarity">
    <text evidence="1">Belongs to the initiator RepB protein family.</text>
</comment>
<evidence type="ECO:0000313" key="3">
    <source>
        <dbReference type="EMBL" id="RWZ78050.1"/>
    </source>
</evidence>
<dbReference type="Pfam" id="PF01051">
    <property type="entry name" value="Rep3_N"/>
    <property type="match status" value="1"/>
</dbReference>
<dbReference type="InterPro" id="IPR036390">
    <property type="entry name" value="WH_DNA-bd_sf"/>
</dbReference>
<dbReference type="InterPro" id="IPR036388">
    <property type="entry name" value="WH-like_DNA-bd_sf"/>
</dbReference>
<comment type="caution">
    <text evidence="3">The sequence shown here is derived from an EMBL/GenBank/DDBJ whole genome shotgun (WGS) entry which is preliminary data.</text>
</comment>
<dbReference type="EMBL" id="SCKX01000003">
    <property type="protein sequence ID" value="RWZ78050.1"/>
    <property type="molecule type" value="Genomic_DNA"/>
</dbReference>
<proteinExistence type="inferred from homology"/>
<gene>
    <name evidence="3" type="ORF">EOT05_04310</name>
</gene>
<dbReference type="GO" id="GO:0003887">
    <property type="term" value="F:DNA-directed DNA polymerase activity"/>
    <property type="evidence" value="ECO:0007669"/>
    <property type="project" value="InterPro"/>
</dbReference>
<dbReference type="AlphaFoldDB" id="A0A4Q0AGE0"/>
<organism evidence="3 4">
    <name type="scientific">Candidatus Microsaccharimonas sossegonensis</name>
    <dbReference type="NCBI Taxonomy" id="2506948"/>
    <lineage>
        <taxon>Bacteria</taxon>
        <taxon>Candidatus Saccharimonadota</taxon>
        <taxon>Candidatus Saccharimonadia</taxon>
        <taxon>Candidatus Saccharimonadales</taxon>
        <taxon>Candidatus Saccharimonadaceae</taxon>
        <taxon>Candidatus Microsaccharimonas</taxon>
    </lineage>
</organism>
<evidence type="ECO:0000256" key="1">
    <source>
        <dbReference type="ARBA" id="ARBA00038283"/>
    </source>
</evidence>
<dbReference type="InterPro" id="IPR000525">
    <property type="entry name" value="Initiator_Rep_WH1"/>
</dbReference>
<dbReference type="Proteomes" id="UP000289257">
    <property type="component" value="Unassembled WGS sequence"/>
</dbReference>
<accession>A0A4Q0AGE0</accession>
<protein>
    <submittedName>
        <fullName evidence="3">RepB family plasmid replication initiator protein</fullName>
    </submittedName>
</protein>
<dbReference type="Gene3D" id="1.10.10.10">
    <property type="entry name" value="Winged helix-like DNA-binding domain superfamily/Winged helix DNA-binding domain"/>
    <property type="match status" value="2"/>
</dbReference>
<name>A0A4Q0AGE0_9BACT</name>
<reference evidence="3" key="1">
    <citation type="submission" date="2019-01" db="EMBL/GenBank/DDBJ databases">
        <title>Genomic signatures and co-occurrence patterns of the ultra-small Saccharimodia (Patescibacteria phylum) suggest a symbiotic lifestyle.</title>
        <authorList>
            <person name="Lemos L."/>
            <person name="Medeiros J."/>
            <person name="Andreote F."/>
            <person name="Fernandes G."/>
            <person name="Varani A."/>
            <person name="Oliveira G."/>
            <person name="Pylro V."/>
        </authorList>
    </citation>
    <scope>NUCLEOTIDE SEQUENCE [LARGE SCALE GENOMIC DNA]</scope>
    <source>
        <strain evidence="3">AMD02</strain>
    </source>
</reference>